<comment type="caution">
    <text evidence="1">The sequence shown here is derived from an EMBL/GenBank/DDBJ whole genome shotgun (WGS) entry which is preliminary data.</text>
</comment>
<organism evidence="1 2">
    <name type="scientific">Elysia crispata</name>
    <name type="common">lettuce slug</name>
    <dbReference type="NCBI Taxonomy" id="231223"/>
    <lineage>
        <taxon>Eukaryota</taxon>
        <taxon>Metazoa</taxon>
        <taxon>Spiralia</taxon>
        <taxon>Lophotrochozoa</taxon>
        <taxon>Mollusca</taxon>
        <taxon>Gastropoda</taxon>
        <taxon>Heterobranchia</taxon>
        <taxon>Euthyneura</taxon>
        <taxon>Panpulmonata</taxon>
        <taxon>Sacoglossa</taxon>
        <taxon>Placobranchoidea</taxon>
        <taxon>Plakobranchidae</taxon>
        <taxon>Elysia</taxon>
    </lineage>
</organism>
<evidence type="ECO:0000313" key="2">
    <source>
        <dbReference type="Proteomes" id="UP001283361"/>
    </source>
</evidence>
<keyword evidence="2" id="KW-1185">Reference proteome</keyword>
<evidence type="ECO:0000313" key="1">
    <source>
        <dbReference type="EMBL" id="KAK3727111.1"/>
    </source>
</evidence>
<proteinExistence type="predicted"/>
<dbReference type="EMBL" id="JAWDGP010007257">
    <property type="protein sequence ID" value="KAK3727111.1"/>
    <property type="molecule type" value="Genomic_DNA"/>
</dbReference>
<sequence length="127" mass="14491">MLCLFDTLGCCYMNPEYPGHALQGTSQFQTARRSAEAETHQLIGESGRLRHSRRLKLTSLLVNRGDCGTQEVINSENLGLCIVSPFHLRRDKQCDSLWCRSPMRSLPSDVTFEGYSRDVFARPRRQI</sequence>
<dbReference type="Proteomes" id="UP001283361">
    <property type="component" value="Unassembled WGS sequence"/>
</dbReference>
<reference evidence="1" key="1">
    <citation type="journal article" date="2023" name="G3 (Bethesda)">
        <title>A reference genome for the long-term kleptoplast-retaining sea slug Elysia crispata morphotype clarki.</title>
        <authorList>
            <person name="Eastman K.E."/>
            <person name="Pendleton A.L."/>
            <person name="Shaikh M.A."/>
            <person name="Suttiyut T."/>
            <person name="Ogas R."/>
            <person name="Tomko P."/>
            <person name="Gavelis G."/>
            <person name="Widhalm J.R."/>
            <person name="Wisecaver J.H."/>
        </authorList>
    </citation>
    <scope>NUCLEOTIDE SEQUENCE</scope>
    <source>
        <strain evidence="1">ECLA1</strain>
    </source>
</reference>
<protein>
    <submittedName>
        <fullName evidence="1">Uncharacterized protein</fullName>
    </submittedName>
</protein>
<accession>A0AAE1CPN7</accession>
<dbReference type="AlphaFoldDB" id="A0AAE1CPN7"/>
<name>A0AAE1CPN7_9GAST</name>
<gene>
    <name evidence="1" type="ORF">RRG08_048212</name>
</gene>